<sequence length="62" mass="7042">MRWTSESLFEDALPNGFLKAQLDHLGREIGFMRQCSPTEGTAEQLNYIGRLHISTKSAYEPV</sequence>
<reference evidence="1" key="1">
    <citation type="journal article" date="2014" name="Front. Microbiol.">
        <title>High frequency of phylogenetically diverse reductive dehalogenase-homologous genes in deep subseafloor sedimentary metagenomes.</title>
        <authorList>
            <person name="Kawai M."/>
            <person name="Futagami T."/>
            <person name="Toyoda A."/>
            <person name="Takaki Y."/>
            <person name="Nishi S."/>
            <person name="Hori S."/>
            <person name="Arai W."/>
            <person name="Tsubouchi T."/>
            <person name="Morono Y."/>
            <person name="Uchiyama I."/>
            <person name="Ito T."/>
            <person name="Fujiyama A."/>
            <person name="Inagaki F."/>
            <person name="Takami H."/>
        </authorList>
    </citation>
    <scope>NUCLEOTIDE SEQUENCE</scope>
    <source>
        <strain evidence="1">Expedition CK06-06</strain>
    </source>
</reference>
<evidence type="ECO:0000313" key="1">
    <source>
        <dbReference type="EMBL" id="GAI76840.1"/>
    </source>
</evidence>
<dbReference type="EMBL" id="BARW01007830">
    <property type="protein sequence ID" value="GAI76840.1"/>
    <property type="molecule type" value="Genomic_DNA"/>
</dbReference>
<protein>
    <submittedName>
        <fullName evidence="1">Uncharacterized protein</fullName>
    </submittedName>
</protein>
<name>X1SN99_9ZZZZ</name>
<accession>X1SN99</accession>
<gene>
    <name evidence="1" type="ORF">S12H4_16221</name>
</gene>
<proteinExistence type="predicted"/>
<organism evidence="1">
    <name type="scientific">marine sediment metagenome</name>
    <dbReference type="NCBI Taxonomy" id="412755"/>
    <lineage>
        <taxon>unclassified sequences</taxon>
        <taxon>metagenomes</taxon>
        <taxon>ecological metagenomes</taxon>
    </lineage>
</organism>
<comment type="caution">
    <text evidence="1">The sequence shown here is derived from an EMBL/GenBank/DDBJ whole genome shotgun (WGS) entry which is preliminary data.</text>
</comment>
<dbReference type="AlphaFoldDB" id="X1SN99"/>